<feature type="domain" description="C3H1-type" evidence="6">
    <location>
        <begin position="149"/>
        <end position="175"/>
    </location>
</feature>
<dbReference type="Pfam" id="PF14608">
    <property type="entry name" value="zf-CCCH_2"/>
    <property type="match status" value="1"/>
</dbReference>
<dbReference type="AlphaFoldDB" id="A0AAD9FWL7"/>
<feature type="compositionally biased region" description="Basic and acidic residues" evidence="5">
    <location>
        <begin position="454"/>
        <end position="465"/>
    </location>
</feature>
<feature type="compositionally biased region" description="Polar residues" evidence="5">
    <location>
        <begin position="595"/>
        <end position="606"/>
    </location>
</feature>
<feature type="compositionally biased region" description="Acidic residues" evidence="5">
    <location>
        <begin position="426"/>
        <end position="438"/>
    </location>
</feature>
<feature type="compositionally biased region" description="Low complexity" evidence="5">
    <location>
        <begin position="105"/>
        <end position="118"/>
    </location>
</feature>
<feature type="zinc finger region" description="C3H1-type" evidence="4">
    <location>
        <begin position="176"/>
        <end position="203"/>
    </location>
</feature>
<dbReference type="PANTHER" id="PTHR11224:SF10">
    <property type="entry name" value="IP09428P-RELATED"/>
    <property type="match status" value="1"/>
</dbReference>
<feature type="zinc finger region" description="C3H1-type" evidence="4">
    <location>
        <begin position="149"/>
        <end position="175"/>
    </location>
</feature>
<dbReference type="GO" id="GO:0000209">
    <property type="term" value="P:protein polyubiquitination"/>
    <property type="evidence" value="ECO:0007669"/>
    <property type="project" value="InterPro"/>
</dbReference>
<name>A0AAD9FWL7_PAPLA</name>
<dbReference type="PROSITE" id="PS50103">
    <property type="entry name" value="ZF_C3H1"/>
    <property type="match status" value="2"/>
</dbReference>
<feature type="compositionally biased region" description="Polar residues" evidence="5">
    <location>
        <begin position="318"/>
        <end position="336"/>
    </location>
</feature>
<dbReference type="InterPro" id="IPR000571">
    <property type="entry name" value="Znf_CCCH"/>
</dbReference>
<feature type="compositionally biased region" description="Basic and acidic residues" evidence="5">
    <location>
        <begin position="220"/>
        <end position="235"/>
    </location>
</feature>
<feature type="compositionally biased region" description="Low complexity" evidence="5">
    <location>
        <begin position="441"/>
        <end position="450"/>
    </location>
</feature>
<evidence type="ECO:0000313" key="7">
    <source>
        <dbReference type="EMBL" id="KAK1927573.1"/>
    </source>
</evidence>
<dbReference type="InterPro" id="IPR036855">
    <property type="entry name" value="Znf_CCCH_sf"/>
</dbReference>
<feature type="compositionally biased region" description="Basic and acidic residues" evidence="5">
    <location>
        <begin position="607"/>
        <end position="626"/>
    </location>
</feature>
<dbReference type="GO" id="GO:0008270">
    <property type="term" value="F:zinc ion binding"/>
    <property type="evidence" value="ECO:0007669"/>
    <property type="project" value="UniProtKB-KW"/>
</dbReference>
<accession>A0AAD9FWL7</accession>
<evidence type="ECO:0000256" key="3">
    <source>
        <dbReference type="ARBA" id="ARBA00022833"/>
    </source>
</evidence>
<sequence length="637" mass="67217">MSVPLPASSPLPTAAAKPIPRPRPQPIATGDGQGPSGSFGRSPARALQSPGSPSSPRVGSLRNKPSRAAGFAGTSVGGSNEDNWRERTGPKSAVRTVGGFEKKSPASSTGPSGAGPTSNAGASGAKSEKDKEREKDRERDKEADSKTAALSHVPCRFFKAGACTAGASCPFSHEEGGKREVCQWFLKGNCKFGHKCALAHVRPGEPMSMDRKNKKAAQVEAREKEGKEPEKESSSFREGSFLARQGGNFRPRPEGPSSLESAASPVPIRSALSSSIQSPPPHRIASSPLREPIGPPPLGPTGGTSPGFARSPVPATAFASSPNRPSPLSASFNARSSIPGPLSLKSQQIHSPLRPPTSAFSSSFSHSSISIRETRQVSNPAPPLSASFADGMRKNIWARHETPADQPEVLSPRRHTPVLPRQTSEDVFEGDLEDDDHGEDLLPSSLSELLTPQERARRVSRRDSNESYSASPSRNAFLGWGGGERLAQSAGATMGPGFLQGLWSAEGADARKAAPGRNDAVASPSSQRQSLLTQQRSPGVAQPPNPLEAQPFYPSRPLGDPSSPGTRALQEHAPGQSLPGGLANALSRLHMHGPRTSSGLVRTATETYRERDEDELGKDAADKQDEHEEEGLFAMDG</sequence>
<dbReference type="SUPFAM" id="SSF90229">
    <property type="entry name" value="CCCH zinc finger"/>
    <property type="match status" value="1"/>
</dbReference>
<feature type="compositionally biased region" description="Basic and acidic residues" evidence="5">
    <location>
        <begin position="126"/>
        <end position="145"/>
    </location>
</feature>
<gene>
    <name evidence="7" type="ORF">DB88DRAFT_38468</name>
</gene>
<organism evidence="7 8">
    <name type="scientific">Papiliotrema laurentii</name>
    <name type="common">Cryptococcus laurentii</name>
    <dbReference type="NCBI Taxonomy" id="5418"/>
    <lineage>
        <taxon>Eukaryota</taxon>
        <taxon>Fungi</taxon>
        <taxon>Dikarya</taxon>
        <taxon>Basidiomycota</taxon>
        <taxon>Agaricomycotina</taxon>
        <taxon>Tremellomycetes</taxon>
        <taxon>Tremellales</taxon>
        <taxon>Rhynchogastremaceae</taxon>
        <taxon>Papiliotrema</taxon>
    </lineage>
</organism>
<evidence type="ECO:0000256" key="4">
    <source>
        <dbReference type="PROSITE-ProRule" id="PRU00723"/>
    </source>
</evidence>
<evidence type="ECO:0000313" key="8">
    <source>
        <dbReference type="Proteomes" id="UP001182556"/>
    </source>
</evidence>
<evidence type="ECO:0000256" key="2">
    <source>
        <dbReference type="ARBA" id="ARBA00022771"/>
    </source>
</evidence>
<proteinExistence type="predicted"/>
<protein>
    <recommendedName>
        <fullName evidence="6">C3H1-type domain-containing protein</fullName>
    </recommendedName>
</protein>
<evidence type="ECO:0000256" key="5">
    <source>
        <dbReference type="SAM" id="MobiDB-lite"/>
    </source>
</evidence>
<reference evidence="7" key="1">
    <citation type="submission" date="2023-02" db="EMBL/GenBank/DDBJ databases">
        <title>Identification and recombinant expression of a fungal hydrolase from Papiliotrema laurentii that hydrolyzes apple cutin and clears colloidal polyester polyurethane.</title>
        <authorList>
            <consortium name="DOE Joint Genome Institute"/>
            <person name="Roman V.A."/>
            <person name="Bojanowski C."/>
            <person name="Crable B.R."/>
            <person name="Wagner D.N."/>
            <person name="Hung C.S."/>
            <person name="Nadeau L.J."/>
            <person name="Schratz L."/>
            <person name="Haridas S."/>
            <person name="Pangilinan J."/>
            <person name="Lipzen A."/>
            <person name="Na H."/>
            <person name="Yan M."/>
            <person name="Ng V."/>
            <person name="Grigoriev I.V."/>
            <person name="Spatafora J.W."/>
            <person name="Barlow D."/>
            <person name="Biffinger J."/>
            <person name="Kelley-Loughnane N."/>
            <person name="Varaljay V.A."/>
            <person name="Crookes-Goodson W.J."/>
        </authorList>
    </citation>
    <scope>NUCLEOTIDE SEQUENCE</scope>
    <source>
        <strain evidence="7">5307AH</strain>
    </source>
</reference>
<dbReference type="GO" id="GO:0061630">
    <property type="term" value="F:ubiquitin protein ligase activity"/>
    <property type="evidence" value="ECO:0007669"/>
    <property type="project" value="InterPro"/>
</dbReference>
<keyword evidence="3 4" id="KW-0862">Zinc</keyword>
<evidence type="ECO:0000256" key="1">
    <source>
        <dbReference type="ARBA" id="ARBA00022723"/>
    </source>
</evidence>
<dbReference type="Pfam" id="PF00642">
    <property type="entry name" value="zf-CCCH"/>
    <property type="match status" value="1"/>
</dbReference>
<dbReference type="Gene3D" id="4.10.1000.10">
    <property type="entry name" value="Zinc finger, CCCH-type"/>
    <property type="match status" value="1"/>
</dbReference>
<feature type="compositionally biased region" description="Low complexity" evidence="5">
    <location>
        <begin position="523"/>
        <end position="538"/>
    </location>
</feature>
<comment type="caution">
    <text evidence="7">The sequence shown here is derived from an EMBL/GenBank/DDBJ whole genome shotgun (WGS) entry which is preliminary data.</text>
</comment>
<dbReference type="PANTHER" id="PTHR11224">
    <property type="entry name" value="MAKORIN-RELATED"/>
    <property type="match status" value="1"/>
</dbReference>
<feature type="compositionally biased region" description="Low complexity" evidence="5">
    <location>
        <begin position="1"/>
        <end position="16"/>
    </location>
</feature>
<keyword evidence="8" id="KW-1185">Reference proteome</keyword>
<feature type="domain" description="C3H1-type" evidence="6">
    <location>
        <begin position="176"/>
        <end position="203"/>
    </location>
</feature>
<keyword evidence="1 4" id="KW-0479">Metal-binding</keyword>
<feature type="region of interest" description="Disordered" evidence="5">
    <location>
        <begin position="509"/>
        <end position="637"/>
    </location>
</feature>
<feature type="region of interest" description="Disordered" evidence="5">
    <location>
        <begin position="1"/>
        <end position="149"/>
    </location>
</feature>
<feature type="region of interest" description="Disordered" evidence="5">
    <location>
        <begin position="204"/>
        <end position="481"/>
    </location>
</feature>
<dbReference type="EMBL" id="JAODAN010000001">
    <property type="protein sequence ID" value="KAK1927573.1"/>
    <property type="molecule type" value="Genomic_DNA"/>
</dbReference>
<dbReference type="Proteomes" id="UP001182556">
    <property type="component" value="Unassembled WGS sequence"/>
</dbReference>
<dbReference type="SMART" id="SM00356">
    <property type="entry name" value="ZnF_C3H1"/>
    <property type="match status" value="2"/>
</dbReference>
<evidence type="ECO:0000259" key="6">
    <source>
        <dbReference type="PROSITE" id="PS50103"/>
    </source>
</evidence>
<dbReference type="InterPro" id="IPR045072">
    <property type="entry name" value="MKRN-like"/>
</dbReference>
<feature type="compositionally biased region" description="Low complexity" evidence="5">
    <location>
        <begin position="358"/>
        <end position="371"/>
    </location>
</feature>
<keyword evidence="2 4" id="KW-0863">Zinc-finger</keyword>